<gene>
    <name evidence="2" type="ORF">HUG15_12105</name>
</gene>
<proteinExistence type="predicted"/>
<accession>A0A7T6Z4J2</accession>
<feature type="transmembrane region" description="Helical" evidence="1">
    <location>
        <begin position="49"/>
        <end position="65"/>
    </location>
</feature>
<dbReference type="AlphaFoldDB" id="A0A7T6Z4J2"/>
<dbReference type="PANTHER" id="PTHR39164:SF1">
    <property type="entry name" value="PROTEIN CCDC"/>
    <property type="match status" value="1"/>
</dbReference>
<dbReference type="Pfam" id="PF07301">
    <property type="entry name" value="DUF1453"/>
    <property type="match status" value="1"/>
</dbReference>
<evidence type="ECO:0000313" key="2">
    <source>
        <dbReference type="EMBL" id="QQK76226.1"/>
    </source>
</evidence>
<dbReference type="InterPro" id="IPR058247">
    <property type="entry name" value="DUF1453"/>
</dbReference>
<sequence>MIGCTEEVGNITETTFIFILTTIGAAVMGTFAIIVRMKAIKKPATVKKIIIPPLMMSTGFLMFLYEPTHLPIERIVAPLVVGAAASYLLIRTSRFEIHNGDIYMKRSKLFIFLLMGLLLVRVIIKLIIGEQIILPQLAGMFFLLAYGMILPWRIAMLFMFKKKQQEINDPIMDMPMRERT</sequence>
<dbReference type="EMBL" id="CP054705">
    <property type="protein sequence ID" value="QQK76226.1"/>
    <property type="molecule type" value="Genomic_DNA"/>
</dbReference>
<dbReference type="Proteomes" id="UP000595823">
    <property type="component" value="Chromosome"/>
</dbReference>
<keyword evidence="1" id="KW-0812">Transmembrane</keyword>
<name>A0A7T6Z4J2_9BACI</name>
<evidence type="ECO:0000256" key="1">
    <source>
        <dbReference type="SAM" id="Phobius"/>
    </source>
</evidence>
<feature type="transmembrane region" description="Helical" evidence="1">
    <location>
        <begin position="110"/>
        <end position="128"/>
    </location>
</feature>
<dbReference type="KEGG" id="scia:HUG15_12105"/>
<protein>
    <submittedName>
        <fullName evidence="2">Cytochrome c biogenesis protein CcdC</fullName>
    </submittedName>
</protein>
<feature type="transmembrane region" description="Helical" evidence="1">
    <location>
        <begin position="71"/>
        <end position="90"/>
    </location>
</feature>
<dbReference type="PIRSF" id="PIRSF021441">
    <property type="entry name" value="DUF1453"/>
    <property type="match status" value="1"/>
</dbReference>
<organism evidence="2 3">
    <name type="scientific">Salicibibacter cibarius</name>
    <dbReference type="NCBI Taxonomy" id="2743000"/>
    <lineage>
        <taxon>Bacteria</taxon>
        <taxon>Bacillati</taxon>
        <taxon>Bacillota</taxon>
        <taxon>Bacilli</taxon>
        <taxon>Bacillales</taxon>
        <taxon>Bacillaceae</taxon>
        <taxon>Salicibibacter</taxon>
    </lineage>
</organism>
<reference evidence="2 3" key="1">
    <citation type="submission" date="2020-06" db="EMBL/GenBank/DDBJ databases">
        <title>Genomic analysis of Salicibibacter sp. NKC5-3.</title>
        <authorList>
            <person name="Oh Y.J."/>
        </authorList>
    </citation>
    <scope>NUCLEOTIDE SEQUENCE [LARGE SCALE GENOMIC DNA]</scope>
    <source>
        <strain evidence="2 3">NKC5-3</strain>
    </source>
</reference>
<keyword evidence="1" id="KW-0472">Membrane</keyword>
<feature type="transmembrane region" description="Helical" evidence="1">
    <location>
        <begin position="16"/>
        <end position="37"/>
    </location>
</feature>
<keyword evidence="1" id="KW-1133">Transmembrane helix</keyword>
<dbReference type="PANTHER" id="PTHR39164">
    <property type="entry name" value="PROTEIN CCDC"/>
    <property type="match status" value="1"/>
</dbReference>
<evidence type="ECO:0000313" key="3">
    <source>
        <dbReference type="Proteomes" id="UP000595823"/>
    </source>
</evidence>
<feature type="transmembrane region" description="Helical" evidence="1">
    <location>
        <begin position="140"/>
        <end position="160"/>
    </location>
</feature>
<dbReference type="InterPro" id="IPR031306">
    <property type="entry name" value="CcdC"/>
</dbReference>
<keyword evidence="3" id="KW-1185">Reference proteome</keyword>